<dbReference type="InterPro" id="IPR050987">
    <property type="entry name" value="AtrR-like"/>
</dbReference>
<keyword evidence="6" id="KW-0175">Coiled coil</keyword>
<evidence type="ECO:0000256" key="5">
    <source>
        <dbReference type="ARBA" id="ARBA00023242"/>
    </source>
</evidence>
<dbReference type="PANTHER" id="PTHR46910:SF5">
    <property type="entry name" value="ZN(II)2CYS6 TRANSCRIPTION FACTOR (EUROFUNG)"/>
    <property type="match status" value="1"/>
</dbReference>
<keyword evidence="8" id="KW-0472">Membrane</keyword>
<dbReference type="AlphaFoldDB" id="A0A370PGI6"/>
<feature type="domain" description="Zn(2)-C6 fungal-type" evidence="9">
    <location>
        <begin position="17"/>
        <end position="46"/>
    </location>
</feature>
<evidence type="ECO:0000256" key="6">
    <source>
        <dbReference type="SAM" id="Coils"/>
    </source>
</evidence>
<gene>
    <name evidence="10" type="ORF">M752DRAFT_284207</name>
</gene>
<dbReference type="InterPro" id="IPR001138">
    <property type="entry name" value="Zn2Cys6_DnaBD"/>
</dbReference>
<feature type="coiled-coil region" evidence="6">
    <location>
        <begin position="63"/>
        <end position="90"/>
    </location>
</feature>
<reference evidence="10 11" key="1">
    <citation type="submission" date="2018-07" db="EMBL/GenBank/DDBJ databases">
        <title>Section-level genome sequencing of Aspergillus section Nigri to investigate inter- and intra-species variation.</title>
        <authorList>
            <consortium name="DOE Joint Genome Institute"/>
            <person name="Vesth T.C."/>
            <person name="Nybo J.L."/>
            <person name="Theobald S."/>
            <person name="Frisvad J.C."/>
            <person name="Larsen T.O."/>
            <person name="Nielsen K.F."/>
            <person name="Hoof J.B."/>
            <person name="Brandl J."/>
            <person name="Salamov A."/>
            <person name="Riley R."/>
            <person name="Gladden J.M."/>
            <person name="Phatale P."/>
            <person name="Nielsen M.T."/>
            <person name="Lyhne E.K."/>
            <person name="Kogle M.E."/>
            <person name="Strasser K."/>
            <person name="McDonnell E."/>
            <person name="Barry K."/>
            <person name="Clum A."/>
            <person name="Chen C."/>
            <person name="Nolan M."/>
            <person name="Sandor L."/>
            <person name="Kuo A."/>
            <person name="Lipzen A."/>
            <person name="Hainaut M."/>
            <person name="Drula E."/>
            <person name="Tsang A."/>
            <person name="Magnuson J.K."/>
            <person name="Henrissat B."/>
            <person name="Wiebenga A."/>
            <person name="Simmons B.A."/>
            <person name="Makela M.R."/>
            <person name="De vries R.P."/>
            <person name="Grigoriev I.V."/>
            <person name="Mortensen U.H."/>
            <person name="Baker S.E."/>
            <person name="Andersen M.R."/>
        </authorList>
    </citation>
    <scope>NUCLEOTIDE SEQUENCE [LARGE SCALE GENOMIC DNA]</scope>
    <source>
        <strain evidence="10 11">ATCC 13157</strain>
    </source>
</reference>
<dbReference type="InterPro" id="IPR036864">
    <property type="entry name" value="Zn2-C6_fun-type_DNA-bd_sf"/>
</dbReference>
<dbReference type="SUPFAM" id="SSF57701">
    <property type="entry name" value="Zn2/Cys6 DNA-binding domain"/>
    <property type="match status" value="1"/>
</dbReference>
<dbReference type="Pfam" id="PF00172">
    <property type="entry name" value="Zn_clus"/>
    <property type="match status" value="1"/>
</dbReference>
<dbReference type="PROSITE" id="PS50048">
    <property type="entry name" value="ZN2_CY6_FUNGAL_2"/>
    <property type="match status" value="1"/>
</dbReference>
<protein>
    <submittedName>
        <fullName evidence="10">Fungal-specific transcription factor domain protein</fullName>
    </submittedName>
</protein>
<dbReference type="CDD" id="cd12148">
    <property type="entry name" value="fungal_TF_MHR"/>
    <property type="match status" value="1"/>
</dbReference>
<dbReference type="InterPro" id="IPR007219">
    <property type="entry name" value="XnlR_reg_dom"/>
</dbReference>
<keyword evidence="11" id="KW-1185">Reference proteome</keyword>
<feature type="compositionally biased region" description="Low complexity" evidence="7">
    <location>
        <begin position="101"/>
        <end position="115"/>
    </location>
</feature>
<keyword evidence="8" id="KW-1133">Transmembrane helix</keyword>
<organism evidence="10 11">
    <name type="scientific">Aspergillus phoenicis ATCC 13157</name>
    <dbReference type="NCBI Taxonomy" id="1353007"/>
    <lineage>
        <taxon>Eukaryota</taxon>
        <taxon>Fungi</taxon>
        <taxon>Dikarya</taxon>
        <taxon>Ascomycota</taxon>
        <taxon>Pezizomycotina</taxon>
        <taxon>Eurotiomycetes</taxon>
        <taxon>Eurotiomycetidae</taxon>
        <taxon>Eurotiales</taxon>
        <taxon>Aspergillaceae</taxon>
        <taxon>Aspergillus</taxon>
    </lineage>
</organism>
<dbReference type="GO" id="GO:0000981">
    <property type="term" value="F:DNA-binding transcription factor activity, RNA polymerase II-specific"/>
    <property type="evidence" value="ECO:0007669"/>
    <property type="project" value="InterPro"/>
</dbReference>
<dbReference type="SMART" id="SM00066">
    <property type="entry name" value="GAL4"/>
    <property type="match status" value="1"/>
</dbReference>
<feature type="transmembrane region" description="Helical" evidence="8">
    <location>
        <begin position="539"/>
        <end position="561"/>
    </location>
</feature>
<evidence type="ECO:0000256" key="1">
    <source>
        <dbReference type="ARBA" id="ARBA00022723"/>
    </source>
</evidence>
<keyword evidence="1" id="KW-0479">Metal-binding</keyword>
<evidence type="ECO:0000313" key="11">
    <source>
        <dbReference type="Proteomes" id="UP000254937"/>
    </source>
</evidence>
<evidence type="ECO:0000256" key="4">
    <source>
        <dbReference type="ARBA" id="ARBA00023163"/>
    </source>
</evidence>
<sequence>MEPEGPESEKEPVVRRACDQCRLRKIRCDKRSPCSNCRSSQIICRSTGAGQKPPEPKKRVLISSQYERKIDLIEERLGNIERTLLELRAHAKGPSEQCHHSTPLSSQLSPSTTTNYTSAAAALDQHESTPAFEGNSSLAAHSAYAREFLETAVSRSALQMSTPKISTALASLKQIVNMQDHQAQSPSRQVRFPNQRVIPGSGLRELTMPPAQVVLALLRKCQEQPSILQAYLPFLSTPRLVEKCRQVYFSTEDYSDATFIVVNGALLYLISDVVAITKDSQTREEYDKYLNLCLVNLETALGSLSLLMPANDENIEALALGAVYAIEMSKPSFAMTLTSAAFRLCQTLGYHRSSPSESGSKPSLGNILFWTVYVLDKAVSLRLGRASTIQDYDVTSLLNIDMAGLDEPYGKIYVLWVRFATIQGKVYELLYSPAALARPESERAAHARQLASEVQQEIMEPFEGIQFDKQRSPVDEVFFRSDKVARLSVLTLIYRAIPPQGTQGTFIHECIETARSALEVHQGCMAEVKEMTEHIKAAYFHWTILYAPFVPFIVIFCHAIAVSSWDDLARLEDFVASLQPNCFLSEAISKLYQLCQVLSNVARLYIEAKEQVQVKEDQDLASVGQEFDVYLSALGLAPMSADDSYGAWASAPVPAGSAPGDARGTMEGQYSGPMPQTNQLGNWFSGNQHMMGLLEEDISLFDPSSWT</sequence>
<dbReference type="EMBL" id="KZ851855">
    <property type="protein sequence ID" value="RDK41317.1"/>
    <property type="molecule type" value="Genomic_DNA"/>
</dbReference>
<evidence type="ECO:0000256" key="8">
    <source>
        <dbReference type="SAM" id="Phobius"/>
    </source>
</evidence>
<dbReference type="SMART" id="SM00906">
    <property type="entry name" value="Fungal_trans"/>
    <property type="match status" value="1"/>
</dbReference>
<evidence type="ECO:0000256" key="3">
    <source>
        <dbReference type="ARBA" id="ARBA00023125"/>
    </source>
</evidence>
<evidence type="ECO:0000256" key="2">
    <source>
        <dbReference type="ARBA" id="ARBA00023015"/>
    </source>
</evidence>
<keyword evidence="5" id="KW-0539">Nucleus</keyword>
<keyword evidence="3" id="KW-0238">DNA-binding</keyword>
<evidence type="ECO:0000256" key="7">
    <source>
        <dbReference type="SAM" id="MobiDB-lite"/>
    </source>
</evidence>
<name>A0A370PGI6_ASPPH</name>
<feature type="region of interest" description="Disordered" evidence="7">
    <location>
        <begin position="94"/>
        <end position="115"/>
    </location>
</feature>
<evidence type="ECO:0000313" key="10">
    <source>
        <dbReference type="EMBL" id="RDK41317.1"/>
    </source>
</evidence>
<dbReference type="PROSITE" id="PS00463">
    <property type="entry name" value="ZN2_CY6_FUNGAL_1"/>
    <property type="match status" value="1"/>
</dbReference>
<dbReference type="PANTHER" id="PTHR46910">
    <property type="entry name" value="TRANSCRIPTION FACTOR PDR1"/>
    <property type="match status" value="1"/>
</dbReference>
<dbReference type="GO" id="GO:0006351">
    <property type="term" value="P:DNA-templated transcription"/>
    <property type="evidence" value="ECO:0007669"/>
    <property type="project" value="InterPro"/>
</dbReference>
<dbReference type="Proteomes" id="UP000254937">
    <property type="component" value="Unassembled WGS sequence"/>
</dbReference>
<evidence type="ECO:0000259" key="9">
    <source>
        <dbReference type="PROSITE" id="PS50048"/>
    </source>
</evidence>
<dbReference type="CDD" id="cd00067">
    <property type="entry name" value="GAL4"/>
    <property type="match status" value="1"/>
</dbReference>
<keyword evidence="8" id="KW-0812">Transmembrane</keyword>
<dbReference type="GO" id="GO:0008270">
    <property type="term" value="F:zinc ion binding"/>
    <property type="evidence" value="ECO:0007669"/>
    <property type="project" value="InterPro"/>
</dbReference>
<accession>A0A370PGI6</accession>
<keyword evidence="2" id="KW-0805">Transcription regulation</keyword>
<dbReference type="Gene3D" id="4.10.240.10">
    <property type="entry name" value="Zn(2)-C6 fungal-type DNA-binding domain"/>
    <property type="match status" value="1"/>
</dbReference>
<keyword evidence="4" id="KW-0804">Transcription</keyword>
<dbReference type="GO" id="GO:0003677">
    <property type="term" value="F:DNA binding"/>
    <property type="evidence" value="ECO:0007669"/>
    <property type="project" value="UniProtKB-KW"/>
</dbReference>
<proteinExistence type="predicted"/>
<dbReference type="Pfam" id="PF04082">
    <property type="entry name" value="Fungal_trans"/>
    <property type="match status" value="1"/>
</dbReference>